<dbReference type="Proteomes" id="UP000177925">
    <property type="component" value="Unassembled WGS sequence"/>
</dbReference>
<proteinExistence type="predicted"/>
<reference evidence="1 2" key="1">
    <citation type="journal article" date="2016" name="Nat. Commun.">
        <title>Thousands of microbial genomes shed light on interconnected biogeochemical processes in an aquifer system.</title>
        <authorList>
            <person name="Anantharaman K."/>
            <person name="Brown C.T."/>
            <person name="Hug L.A."/>
            <person name="Sharon I."/>
            <person name="Castelle C.J."/>
            <person name="Probst A.J."/>
            <person name="Thomas B.C."/>
            <person name="Singh A."/>
            <person name="Wilkins M.J."/>
            <person name="Karaoz U."/>
            <person name="Brodie E.L."/>
            <person name="Williams K.H."/>
            <person name="Hubbard S.S."/>
            <person name="Banfield J.F."/>
        </authorList>
    </citation>
    <scope>NUCLEOTIDE SEQUENCE [LARGE SCALE GENOMIC DNA]</scope>
</reference>
<dbReference type="STRING" id="1817758.A2150_01730"/>
<protein>
    <submittedName>
        <fullName evidence="1">Uncharacterized protein</fullName>
    </submittedName>
</protein>
<name>A0A1F6TIR6_9PROT</name>
<gene>
    <name evidence="1" type="ORF">A2150_01730</name>
</gene>
<organism evidence="1 2">
    <name type="scientific">Candidatus Muproteobacteria bacterium RBG_16_64_11</name>
    <dbReference type="NCBI Taxonomy" id="1817758"/>
    <lineage>
        <taxon>Bacteria</taxon>
        <taxon>Pseudomonadati</taxon>
        <taxon>Pseudomonadota</taxon>
        <taxon>Candidatus Muproteobacteria</taxon>
    </lineage>
</organism>
<evidence type="ECO:0000313" key="1">
    <source>
        <dbReference type="EMBL" id="OGI44979.1"/>
    </source>
</evidence>
<sequence length="65" mass="6943">MTQFTYPGRMAAYTDTQRSSKEIAAVDLLLLLTPAIPPVAGVFSWVAGQVAEFIHCGNQAAKCAD</sequence>
<dbReference type="EMBL" id="MFSS01000005">
    <property type="protein sequence ID" value="OGI44979.1"/>
    <property type="molecule type" value="Genomic_DNA"/>
</dbReference>
<dbReference type="AlphaFoldDB" id="A0A1F6TIR6"/>
<evidence type="ECO:0000313" key="2">
    <source>
        <dbReference type="Proteomes" id="UP000177925"/>
    </source>
</evidence>
<comment type="caution">
    <text evidence="1">The sequence shown here is derived from an EMBL/GenBank/DDBJ whole genome shotgun (WGS) entry which is preliminary data.</text>
</comment>
<accession>A0A1F6TIR6</accession>